<dbReference type="AlphaFoldDB" id="A0A7S6WQX8"/>
<evidence type="ECO:0000313" key="1">
    <source>
        <dbReference type="EMBL" id="QOW61698.1"/>
    </source>
</evidence>
<dbReference type="RefSeq" id="WP_194077192.1">
    <property type="nucleotide sequence ID" value="NZ_CP061839.1"/>
</dbReference>
<reference evidence="1 2" key="1">
    <citation type="submission" date="2020-09" db="EMBL/GenBank/DDBJ databases">
        <title>Characterization of Treponema spp. from bovine digital dermatitis in Korea.</title>
        <authorList>
            <person name="Espiritu H.M."/>
            <person name="Cho Y.I."/>
            <person name="Mamuad L."/>
        </authorList>
    </citation>
    <scope>NUCLEOTIDE SEQUENCE [LARGE SCALE GENOMIC DNA]</scope>
    <source>
        <strain evidence="1 2">KS1</strain>
    </source>
</reference>
<sequence length="119" mass="13668">MTLSSQEIRHALYQGKGTVLLKEFAGNNFFKEATDNSINDVRMAAREIILHCVSFMIVGTEGYLNNDNMDSFLRRGLQILNFLESPENLISKRIFASETKPHFSINSYDELKRKFELGM</sequence>
<dbReference type="Proteomes" id="UP000593915">
    <property type="component" value="Chromosome"/>
</dbReference>
<organism evidence="1 2">
    <name type="scientific">Treponema pedis</name>
    <dbReference type="NCBI Taxonomy" id="409322"/>
    <lineage>
        <taxon>Bacteria</taxon>
        <taxon>Pseudomonadati</taxon>
        <taxon>Spirochaetota</taxon>
        <taxon>Spirochaetia</taxon>
        <taxon>Spirochaetales</taxon>
        <taxon>Treponemataceae</taxon>
        <taxon>Treponema</taxon>
    </lineage>
</organism>
<evidence type="ECO:0000313" key="2">
    <source>
        <dbReference type="Proteomes" id="UP000593915"/>
    </source>
</evidence>
<proteinExistence type="predicted"/>
<gene>
    <name evidence="1" type="ORF">IFE08_04820</name>
</gene>
<protein>
    <submittedName>
        <fullName evidence="1">Uncharacterized protein</fullName>
    </submittedName>
</protein>
<dbReference type="EMBL" id="CP061839">
    <property type="protein sequence ID" value="QOW61698.1"/>
    <property type="molecule type" value="Genomic_DNA"/>
</dbReference>
<name>A0A7S6WQX8_9SPIR</name>
<accession>A0A7S6WQX8</accession>